<evidence type="ECO:0000259" key="3">
    <source>
        <dbReference type="PROSITE" id="PS50097"/>
    </source>
</evidence>
<evidence type="ECO:0000313" key="5">
    <source>
        <dbReference type="Proteomes" id="UP000507470"/>
    </source>
</evidence>
<dbReference type="InterPro" id="IPR015915">
    <property type="entry name" value="Kelch-typ_b-propeller"/>
</dbReference>
<dbReference type="InterPro" id="IPR017096">
    <property type="entry name" value="BTB-kelch_protein"/>
</dbReference>
<accession>A0A6J8EG41</accession>
<dbReference type="PIRSF" id="PIRSF037037">
    <property type="entry name" value="Kelch-like_protein_gigaxonin"/>
    <property type="match status" value="1"/>
</dbReference>
<evidence type="ECO:0000256" key="1">
    <source>
        <dbReference type="ARBA" id="ARBA00022441"/>
    </source>
</evidence>
<dbReference type="Proteomes" id="UP000507470">
    <property type="component" value="Unassembled WGS sequence"/>
</dbReference>
<dbReference type="InterPro" id="IPR011333">
    <property type="entry name" value="SKP1/BTB/POZ_sf"/>
</dbReference>
<reference evidence="4 5" key="1">
    <citation type="submission" date="2020-06" db="EMBL/GenBank/DDBJ databases">
        <authorList>
            <person name="Li R."/>
            <person name="Bekaert M."/>
        </authorList>
    </citation>
    <scope>NUCLEOTIDE SEQUENCE [LARGE SCALE GENOMIC DNA]</scope>
    <source>
        <strain evidence="5">wild</strain>
    </source>
</reference>
<dbReference type="PROSITE" id="PS50097">
    <property type="entry name" value="BTB"/>
    <property type="match status" value="1"/>
</dbReference>
<dbReference type="InterPro" id="IPR011705">
    <property type="entry name" value="BACK"/>
</dbReference>
<dbReference type="PANTHER" id="PTHR24412">
    <property type="entry name" value="KELCH PROTEIN"/>
    <property type="match status" value="1"/>
</dbReference>
<keyword evidence="1" id="KW-0880">Kelch repeat</keyword>
<dbReference type="OrthoDB" id="45365at2759"/>
<dbReference type="Pfam" id="PF07707">
    <property type="entry name" value="BACK"/>
    <property type="match status" value="1"/>
</dbReference>
<dbReference type="SUPFAM" id="SSF117281">
    <property type="entry name" value="Kelch motif"/>
    <property type="match status" value="1"/>
</dbReference>
<feature type="domain" description="BTB" evidence="3">
    <location>
        <begin position="54"/>
        <end position="121"/>
    </location>
</feature>
<dbReference type="Gene3D" id="2.120.10.80">
    <property type="entry name" value="Kelch-type beta propeller"/>
    <property type="match status" value="1"/>
</dbReference>
<dbReference type="Pfam" id="PF00651">
    <property type="entry name" value="BTB"/>
    <property type="match status" value="1"/>
</dbReference>
<dbReference type="SMART" id="SM00225">
    <property type="entry name" value="BTB"/>
    <property type="match status" value="1"/>
</dbReference>
<dbReference type="InterPro" id="IPR006652">
    <property type="entry name" value="Kelch_1"/>
</dbReference>
<dbReference type="SMART" id="SM00875">
    <property type="entry name" value="BACK"/>
    <property type="match status" value="1"/>
</dbReference>
<dbReference type="Pfam" id="PF24681">
    <property type="entry name" value="Kelch_KLHDC2_KLHL20_DRC7"/>
    <property type="match status" value="1"/>
</dbReference>
<dbReference type="PANTHER" id="PTHR24412:SF463">
    <property type="entry name" value="KELCH-LIKE PROTEIN 40A"/>
    <property type="match status" value="1"/>
</dbReference>
<sequence>MDTSISGHSSTSERDDIECQLQYENVGSVMFQNEMHAGNFLKEMNLLYEDDLLKDITLCVQGQSLSCHKVVLAAASPYFKAMFTLDLNESKQSLIELHEIDFESVSFIVDYSYTGSINIHQENVQNLLGAASLFQILPVQKACAKFLETQVDNSNCIGIFNFAHIHNCDSLRLKAREHIEKNFTEVCRGEEFLCLSLDKVEDLISSDELNVDREEIVFEAVMTWISEKEEDRRSFIGGLLPHIRLGLLSVKYLKDNVMNNKYIQDSDTCINLLESLIKLESNPELYCGKHNFSLALRSGMIKPEHCILFVGGTDHGRRNTSINCYNPLTRETFYMEDYPTAKRLGDYEVEDLSCVVTEQGMLYSGGGNYIYHDFPSEHFDSDDSFDDLEERIVRKDFYCYDNDHNKWLSMAPMLFPKSNFTLASLGKKIYCFGGVTENQHPTEIIEVYDIEKNRWSYQGMLPTTLVDLCSVVYDEYIFLLGGRTGVGAHNLVVMYHPTKGNWISRAGMPTPRFKFGACLVHGEIYVAGGQIYSHASQTISREALKSVEIFNISDNQWRQGPDLPDEMYNVGLSMVNGALYCCGTVEYRRLTRICRYNIVCKLDFATNRWTIIEQLLSTCQNFHCISARLHTRKLSQVFRPDVDT</sequence>
<keyword evidence="2" id="KW-0677">Repeat</keyword>
<dbReference type="SUPFAM" id="SSF54695">
    <property type="entry name" value="POZ domain"/>
    <property type="match status" value="1"/>
</dbReference>
<dbReference type="AlphaFoldDB" id="A0A6J8EG41"/>
<name>A0A6J8EG41_MYTCO</name>
<evidence type="ECO:0000256" key="2">
    <source>
        <dbReference type="ARBA" id="ARBA00022737"/>
    </source>
</evidence>
<organism evidence="4 5">
    <name type="scientific">Mytilus coruscus</name>
    <name type="common">Sea mussel</name>
    <dbReference type="NCBI Taxonomy" id="42192"/>
    <lineage>
        <taxon>Eukaryota</taxon>
        <taxon>Metazoa</taxon>
        <taxon>Spiralia</taxon>
        <taxon>Lophotrochozoa</taxon>
        <taxon>Mollusca</taxon>
        <taxon>Bivalvia</taxon>
        <taxon>Autobranchia</taxon>
        <taxon>Pteriomorphia</taxon>
        <taxon>Mytilida</taxon>
        <taxon>Mytiloidea</taxon>
        <taxon>Mytilidae</taxon>
        <taxon>Mytilinae</taxon>
        <taxon>Mytilus</taxon>
    </lineage>
</organism>
<dbReference type="Gene3D" id="1.25.40.420">
    <property type="match status" value="1"/>
</dbReference>
<dbReference type="Gene3D" id="3.30.710.10">
    <property type="entry name" value="Potassium Channel Kv1.1, Chain A"/>
    <property type="match status" value="1"/>
</dbReference>
<evidence type="ECO:0000313" key="4">
    <source>
        <dbReference type="EMBL" id="CAC5418923.1"/>
    </source>
</evidence>
<protein>
    <submittedName>
        <fullName evidence="4">KLHL20</fullName>
    </submittedName>
</protein>
<dbReference type="InterPro" id="IPR000210">
    <property type="entry name" value="BTB/POZ_dom"/>
</dbReference>
<proteinExistence type="predicted"/>
<dbReference type="FunFam" id="1.25.40.420:FF:000001">
    <property type="entry name" value="Kelch-like family member 12"/>
    <property type="match status" value="1"/>
</dbReference>
<keyword evidence="5" id="KW-1185">Reference proteome</keyword>
<gene>
    <name evidence="4" type="ORF">MCOR_51316</name>
</gene>
<dbReference type="EMBL" id="CACVKT020008954">
    <property type="protein sequence ID" value="CAC5418923.1"/>
    <property type="molecule type" value="Genomic_DNA"/>
</dbReference>
<dbReference type="SMART" id="SM00612">
    <property type="entry name" value="Kelch"/>
    <property type="match status" value="4"/>
</dbReference>